<dbReference type="PROSITE" id="PS50011">
    <property type="entry name" value="PROTEIN_KINASE_DOM"/>
    <property type="match status" value="1"/>
</dbReference>
<comment type="caution">
    <text evidence="3">The sequence shown here is derived from an EMBL/GenBank/DDBJ whole genome shotgun (WGS) entry which is preliminary data.</text>
</comment>
<dbReference type="InterPro" id="IPR017441">
    <property type="entry name" value="Protein_kinase_ATP_BS"/>
</dbReference>
<organism evidence="3 4">
    <name type="scientific">Hexamita inflata</name>
    <dbReference type="NCBI Taxonomy" id="28002"/>
    <lineage>
        <taxon>Eukaryota</taxon>
        <taxon>Metamonada</taxon>
        <taxon>Diplomonadida</taxon>
        <taxon>Hexamitidae</taxon>
        <taxon>Hexamitinae</taxon>
        <taxon>Hexamita</taxon>
    </lineage>
</organism>
<dbReference type="InterPro" id="IPR053235">
    <property type="entry name" value="Ser_Thr_kinase"/>
</dbReference>
<dbReference type="InterPro" id="IPR011009">
    <property type="entry name" value="Kinase-like_dom_sf"/>
</dbReference>
<proteinExistence type="predicted"/>
<dbReference type="Gene3D" id="1.10.510.10">
    <property type="entry name" value="Transferase(Phosphotransferase) domain 1"/>
    <property type="match status" value="1"/>
</dbReference>
<dbReference type="EMBL" id="CAXDID020000125">
    <property type="protein sequence ID" value="CAL6033366.1"/>
    <property type="molecule type" value="Genomic_DNA"/>
</dbReference>
<dbReference type="SMART" id="SM00220">
    <property type="entry name" value="S_TKc"/>
    <property type="match status" value="1"/>
</dbReference>
<gene>
    <name evidence="3" type="ORF">HINF_LOCUS34933</name>
</gene>
<sequence>MLETTIYSKYFDSQLYLSNKLGSGSHSQVFLGIHPRVEPKVQVAVKFMELNTQNNLFLKEMFETLRELIDCNQDGLCTVYECALVSKSGKSWITHYTLNDDLRDIPIVQLSQKQYLVIFEEHCRYGSISNYIKYLQGHQMLPITAIEFFLKTLQILQRLHTQNIVHGGISISNILIKDLDTLTVKLSDLSLSSIKHNIVKLDSISISLQQKRLKMSSTLSIINFSPQQTTKSDVNQLKEVFKFLLTNKKENGEPPFPPEIQKIFDELENAGDLREIKSAKNLLELI</sequence>
<dbReference type="PANTHER" id="PTHR24361">
    <property type="entry name" value="MITOGEN-ACTIVATED KINASE KINASE KINASE"/>
    <property type="match status" value="1"/>
</dbReference>
<accession>A0ABP1JAJ0</accession>
<keyword evidence="4" id="KW-1185">Reference proteome</keyword>
<evidence type="ECO:0000259" key="2">
    <source>
        <dbReference type="PROSITE" id="PS50011"/>
    </source>
</evidence>
<keyword evidence="1" id="KW-0067">ATP-binding</keyword>
<dbReference type="Pfam" id="PF00069">
    <property type="entry name" value="Pkinase"/>
    <property type="match status" value="1"/>
</dbReference>
<dbReference type="PROSITE" id="PS00107">
    <property type="entry name" value="PROTEIN_KINASE_ATP"/>
    <property type="match status" value="1"/>
</dbReference>
<evidence type="ECO:0000313" key="3">
    <source>
        <dbReference type="EMBL" id="CAL6033366.1"/>
    </source>
</evidence>
<feature type="domain" description="Protein kinase" evidence="2">
    <location>
        <begin position="15"/>
        <end position="286"/>
    </location>
</feature>
<keyword evidence="1" id="KW-0547">Nucleotide-binding</keyword>
<evidence type="ECO:0000313" key="4">
    <source>
        <dbReference type="Proteomes" id="UP001642409"/>
    </source>
</evidence>
<feature type="binding site" evidence="1">
    <location>
        <position position="46"/>
    </location>
    <ligand>
        <name>ATP</name>
        <dbReference type="ChEBI" id="CHEBI:30616"/>
    </ligand>
</feature>
<reference evidence="3 4" key="1">
    <citation type="submission" date="2024-07" db="EMBL/GenBank/DDBJ databases">
        <authorList>
            <person name="Akdeniz Z."/>
        </authorList>
    </citation>
    <scope>NUCLEOTIDE SEQUENCE [LARGE SCALE GENOMIC DNA]</scope>
</reference>
<dbReference type="Proteomes" id="UP001642409">
    <property type="component" value="Unassembled WGS sequence"/>
</dbReference>
<name>A0ABP1JAJ0_9EUKA</name>
<dbReference type="InterPro" id="IPR000719">
    <property type="entry name" value="Prot_kinase_dom"/>
</dbReference>
<protein>
    <submittedName>
        <fullName evidence="3">Protein_kinase domain</fullName>
    </submittedName>
</protein>
<evidence type="ECO:0000256" key="1">
    <source>
        <dbReference type="PROSITE-ProRule" id="PRU10141"/>
    </source>
</evidence>
<dbReference type="SUPFAM" id="SSF56112">
    <property type="entry name" value="Protein kinase-like (PK-like)"/>
    <property type="match status" value="1"/>
</dbReference>